<dbReference type="Proteomes" id="UP000799754">
    <property type="component" value="Unassembled WGS sequence"/>
</dbReference>
<accession>A0ACB6S063</accession>
<feature type="non-terminal residue" evidence="1">
    <location>
        <position position="1"/>
    </location>
</feature>
<keyword evidence="2" id="KW-1185">Reference proteome</keyword>
<reference evidence="1" key="1">
    <citation type="journal article" date="2020" name="Stud. Mycol.">
        <title>101 Dothideomycetes genomes: a test case for predicting lifestyles and emergence of pathogens.</title>
        <authorList>
            <person name="Haridas S."/>
            <person name="Albert R."/>
            <person name="Binder M."/>
            <person name="Bloem J."/>
            <person name="Labutti K."/>
            <person name="Salamov A."/>
            <person name="Andreopoulos B."/>
            <person name="Baker S."/>
            <person name="Barry K."/>
            <person name="Bills G."/>
            <person name="Bluhm B."/>
            <person name="Cannon C."/>
            <person name="Castanera R."/>
            <person name="Culley D."/>
            <person name="Daum C."/>
            <person name="Ezra D."/>
            <person name="Gonzalez J."/>
            <person name="Henrissat B."/>
            <person name="Kuo A."/>
            <person name="Liang C."/>
            <person name="Lipzen A."/>
            <person name="Lutzoni F."/>
            <person name="Magnuson J."/>
            <person name="Mondo S."/>
            <person name="Nolan M."/>
            <person name="Ohm R."/>
            <person name="Pangilinan J."/>
            <person name="Park H.-J."/>
            <person name="Ramirez L."/>
            <person name="Alfaro M."/>
            <person name="Sun H."/>
            <person name="Tritt A."/>
            <person name="Yoshinaga Y."/>
            <person name="Zwiers L.-H."/>
            <person name="Turgeon B."/>
            <person name="Goodwin S."/>
            <person name="Spatafora J."/>
            <person name="Crous P."/>
            <person name="Grigoriev I."/>
        </authorList>
    </citation>
    <scope>NUCLEOTIDE SEQUENCE</scope>
    <source>
        <strain evidence="1">CBS 525.71</strain>
    </source>
</reference>
<organism evidence="1 2">
    <name type="scientific">Macroventuria anomochaeta</name>
    <dbReference type="NCBI Taxonomy" id="301207"/>
    <lineage>
        <taxon>Eukaryota</taxon>
        <taxon>Fungi</taxon>
        <taxon>Dikarya</taxon>
        <taxon>Ascomycota</taxon>
        <taxon>Pezizomycotina</taxon>
        <taxon>Dothideomycetes</taxon>
        <taxon>Pleosporomycetidae</taxon>
        <taxon>Pleosporales</taxon>
        <taxon>Pleosporineae</taxon>
        <taxon>Didymellaceae</taxon>
        <taxon>Macroventuria</taxon>
    </lineage>
</organism>
<name>A0ACB6S063_9PLEO</name>
<protein>
    <submittedName>
        <fullName evidence="1">Uncharacterized protein</fullName>
    </submittedName>
</protein>
<evidence type="ECO:0000313" key="2">
    <source>
        <dbReference type="Proteomes" id="UP000799754"/>
    </source>
</evidence>
<proteinExistence type="predicted"/>
<evidence type="ECO:0000313" key="1">
    <source>
        <dbReference type="EMBL" id="KAF2626789.1"/>
    </source>
</evidence>
<comment type="caution">
    <text evidence="1">The sequence shown here is derived from an EMBL/GenBank/DDBJ whole genome shotgun (WGS) entry which is preliminary data.</text>
</comment>
<feature type="non-terminal residue" evidence="1">
    <location>
        <position position="83"/>
    </location>
</feature>
<gene>
    <name evidence="1" type="ORF">BU25DRAFT_298524</name>
</gene>
<dbReference type="EMBL" id="MU006719">
    <property type="protein sequence ID" value="KAF2626789.1"/>
    <property type="molecule type" value="Genomic_DNA"/>
</dbReference>
<sequence>LISSGVINMILVSHVASCVRIGSTNLRMLASKVSKGTYFYSMSPMKQASFTPRNMMKRRVRGALGDVARTVMRPKSGRRRVGV</sequence>